<name>A0A8H6L2G6_9LECA</name>
<dbReference type="AlphaFoldDB" id="A0A8H6L2G6"/>
<feature type="signal peptide" evidence="1">
    <location>
        <begin position="1"/>
        <end position="22"/>
    </location>
</feature>
<dbReference type="OrthoDB" id="420564at2759"/>
<evidence type="ECO:0000313" key="2">
    <source>
        <dbReference type="EMBL" id="KAF6233066.1"/>
    </source>
</evidence>
<reference evidence="2 3" key="1">
    <citation type="journal article" date="2020" name="Genomics">
        <title>Complete, high-quality genomes from long-read metagenomic sequencing of two wolf lichen thalli reveals enigmatic genome architecture.</title>
        <authorList>
            <person name="McKenzie S.K."/>
            <person name="Walston R.F."/>
            <person name="Allen J.L."/>
        </authorList>
    </citation>
    <scope>NUCLEOTIDE SEQUENCE [LARGE SCALE GENOMIC DNA]</scope>
    <source>
        <strain evidence="2">WasteWater2</strain>
    </source>
</reference>
<protein>
    <submittedName>
        <fullName evidence="2">Uncharacterized protein</fullName>
    </submittedName>
</protein>
<keyword evidence="3" id="KW-1185">Reference proteome</keyword>
<dbReference type="Proteomes" id="UP000578531">
    <property type="component" value="Unassembled WGS sequence"/>
</dbReference>
<dbReference type="GeneID" id="59290264"/>
<dbReference type="EMBL" id="JACCJC010000041">
    <property type="protein sequence ID" value="KAF6233066.1"/>
    <property type="molecule type" value="Genomic_DNA"/>
</dbReference>
<dbReference type="RefSeq" id="XP_037162488.1">
    <property type="nucleotide sequence ID" value="XM_037310506.1"/>
</dbReference>
<dbReference type="PANTHER" id="PTHR35179:SF2">
    <property type="entry name" value="START DOMAIN-CONTAINING PROTEIN"/>
    <property type="match status" value="1"/>
</dbReference>
<keyword evidence="1" id="KW-0732">Signal</keyword>
<organism evidence="2 3">
    <name type="scientific">Letharia columbiana</name>
    <dbReference type="NCBI Taxonomy" id="112416"/>
    <lineage>
        <taxon>Eukaryota</taxon>
        <taxon>Fungi</taxon>
        <taxon>Dikarya</taxon>
        <taxon>Ascomycota</taxon>
        <taxon>Pezizomycotina</taxon>
        <taxon>Lecanoromycetes</taxon>
        <taxon>OSLEUM clade</taxon>
        <taxon>Lecanoromycetidae</taxon>
        <taxon>Lecanorales</taxon>
        <taxon>Lecanorineae</taxon>
        <taxon>Parmeliaceae</taxon>
        <taxon>Letharia</taxon>
    </lineage>
</organism>
<dbReference type="PANTHER" id="PTHR35179">
    <property type="entry name" value="PROTEIN CBG02620"/>
    <property type="match status" value="1"/>
</dbReference>
<comment type="caution">
    <text evidence="2">The sequence shown here is derived from an EMBL/GenBank/DDBJ whole genome shotgun (WGS) entry which is preliminary data.</text>
</comment>
<accession>A0A8H6L2G6</accession>
<evidence type="ECO:0000256" key="1">
    <source>
        <dbReference type="SAM" id="SignalP"/>
    </source>
</evidence>
<feature type="chain" id="PRO_5034705179" evidence="1">
    <location>
        <begin position="23"/>
        <end position="325"/>
    </location>
</feature>
<proteinExistence type="predicted"/>
<sequence>MIYSLLRFKFYFLLYPLELSMANTKEGNASVGDSIAKAKSGLGKCGQNKISGFEVASYYNWLDEKNPTMLVPVQYPYSSGVPPMWSPPATAPALKPDFGPRYIDQNTDRNPSSPLNPFVLAVQTNQPDFDFAAVDVVSDQVDAYLQERVKGPDSPKKANAGDLLNHADFVKTLSLGSRPTAPTETKEKPSSRVTVVQGGHNVPPAAVLELTTRSEPAKRTSDIEQKLADLWFSQTLYFIEAYYRSVGYILYNQLRLQQGKFEDIKAKSIGDQLTKWKTANAIGLRKLVTVLGGIVEEVKKAQGPCIVRSLILLAMLVQGIEVVVP</sequence>
<gene>
    <name evidence="2" type="ORF">HO173_008610</name>
</gene>
<evidence type="ECO:0000313" key="3">
    <source>
        <dbReference type="Proteomes" id="UP000578531"/>
    </source>
</evidence>